<comment type="caution">
    <text evidence="1">The sequence shown here is derived from an EMBL/GenBank/DDBJ whole genome shotgun (WGS) entry which is preliminary data.</text>
</comment>
<evidence type="ECO:0008006" key="3">
    <source>
        <dbReference type="Google" id="ProtNLM"/>
    </source>
</evidence>
<proteinExistence type="predicted"/>
<reference evidence="1 2" key="1">
    <citation type="submission" date="2024-09" db="EMBL/GenBank/DDBJ databases">
        <title>Floridaenema gen nov. (Aerosakkonemataceae, Aerosakkonematales ord. nov., Cyanobacteria) from benthic tropical and subtropical fresh waters, with the description of four new species.</title>
        <authorList>
            <person name="Moretto J.A."/>
            <person name="Berthold D.E."/>
            <person name="Lefler F.W."/>
            <person name="Huang I.-S."/>
            <person name="Laughinghouse H. IV."/>
        </authorList>
    </citation>
    <scope>NUCLEOTIDE SEQUENCE [LARGE SCALE GENOMIC DNA]</scope>
    <source>
        <strain evidence="1 2">BLCC-F50</strain>
    </source>
</reference>
<evidence type="ECO:0000313" key="2">
    <source>
        <dbReference type="Proteomes" id="UP001576784"/>
    </source>
</evidence>
<evidence type="ECO:0000313" key="1">
    <source>
        <dbReference type="EMBL" id="MFB2897152.1"/>
    </source>
</evidence>
<keyword evidence="2" id="KW-1185">Reference proteome</keyword>
<dbReference type="Proteomes" id="UP001576784">
    <property type="component" value="Unassembled WGS sequence"/>
</dbReference>
<organism evidence="1 2">
    <name type="scientific">Floridaenema flaviceps BLCC-F50</name>
    <dbReference type="NCBI Taxonomy" id="3153642"/>
    <lineage>
        <taxon>Bacteria</taxon>
        <taxon>Bacillati</taxon>
        <taxon>Cyanobacteriota</taxon>
        <taxon>Cyanophyceae</taxon>
        <taxon>Oscillatoriophycideae</taxon>
        <taxon>Aerosakkonematales</taxon>
        <taxon>Aerosakkonemataceae</taxon>
        <taxon>Floridanema</taxon>
        <taxon>Floridanema flaviceps</taxon>
    </lineage>
</organism>
<accession>A0ABV4Y1I8</accession>
<dbReference type="EMBL" id="JBHFNR010000239">
    <property type="protein sequence ID" value="MFB2897152.1"/>
    <property type="molecule type" value="Genomic_DNA"/>
</dbReference>
<gene>
    <name evidence="1" type="ORF">ACE1CI_29910</name>
</gene>
<sequence>MVGYSYETDEKGFISGFFSPFIWDKTNGISKLSGDGLSQLIDRGYKNILPTDINNSGQVLAGAFNPEVDESGIGVYWDKDSGFISTGIGVVEDAYVLGINDLGQIVGSGFNDNRFGGYIWQKNTPTINLNFFPSGFNNLGQVVGQSREKTYLWDKNTGLVDLDQVLSTFGWSIEINDREDGRGNLLINNAGQIFGTGFFNGERRAFLLTPDNTKSVPEPATALGVFAFAAFAAASKMKRQRQ</sequence>
<dbReference type="RefSeq" id="WP_413266766.1">
    <property type="nucleotide sequence ID" value="NZ_JBHFNR010000239.1"/>
</dbReference>
<protein>
    <recommendedName>
        <fullName evidence="3">PEP-CTERM sorting domain-containing protein</fullName>
    </recommendedName>
</protein>
<name>A0ABV4Y1I8_9CYAN</name>